<name>A0A8K0TF19_9PEZI</name>
<gene>
    <name evidence="2" type="ORF">B0T11DRAFT_110599</name>
</gene>
<protein>
    <submittedName>
        <fullName evidence="2">Uncharacterized protein</fullName>
    </submittedName>
</protein>
<comment type="caution">
    <text evidence="2">The sequence shown here is derived from an EMBL/GenBank/DDBJ whole genome shotgun (WGS) entry which is preliminary data.</text>
</comment>
<accession>A0A8K0TF19</accession>
<dbReference type="EMBL" id="JAGPXD010000004">
    <property type="protein sequence ID" value="KAH7358981.1"/>
    <property type="molecule type" value="Genomic_DNA"/>
</dbReference>
<dbReference type="AlphaFoldDB" id="A0A8K0TF19"/>
<dbReference type="Proteomes" id="UP000813385">
    <property type="component" value="Unassembled WGS sequence"/>
</dbReference>
<proteinExistence type="predicted"/>
<organism evidence="2 3">
    <name type="scientific">Plectosphaerella cucumerina</name>
    <dbReference type="NCBI Taxonomy" id="40658"/>
    <lineage>
        <taxon>Eukaryota</taxon>
        <taxon>Fungi</taxon>
        <taxon>Dikarya</taxon>
        <taxon>Ascomycota</taxon>
        <taxon>Pezizomycotina</taxon>
        <taxon>Sordariomycetes</taxon>
        <taxon>Hypocreomycetidae</taxon>
        <taxon>Glomerellales</taxon>
        <taxon>Plectosphaerellaceae</taxon>
        <taxon>Plectosphaerella</taxon>
    </lineage>
</organism>
<reference evidence="2" key="1">
    <citation type="journal article" date="2021" name="Nat. Commun.">
        <title>Genetic determinants of endophytism in the Arabidopsis root mycobiome.</title>
        <authorList>
            <person name="Mesny F."/>
            <person name="Miyauchi S."/>
            <person name="Thiergart T."/>
            <person name="Pickel B."/>
            <person name="Atanasova L."/>
            <person name="Karlsson M."/>
            <person name="Huettel B."/>
            <person name="Barry K.W."/>
            <person name="Haridas S."/>
            <person name="Chen C."/>
            <person name="Bauer D."/>
            <person name="Andreopoulos W."/>
            <person name="Pangilinan J."/>
            <person name="LaButti K."/>
            <person name="Riley R."/>
            <person name="Lipzen A."/>
            <person name="Clum A."/>
            <person name="Drula E."/>
            <person name="Henrissat B."/>
            <person name="Kohler A."/>
            <person name="Grigoriev I.V."/>
            <person name="Martin F.M."/>
            <person name="Hacquard S."/>
        </authorList>
    </citation>
    <scope>NUCLEOTIDE SEQUENCE</scope>
    <source>
        <strain evidence="2">MPI-CAGE-AT-0016</strain>
    </source>
</reference>
<keyword evidence="3" id="KW-1185">Reference proteome</keyword>
<evidence type="ECO:0000313" key="2">
    <source>
        <dbReference type="EMBL" id="KAH7358981.1"/>
    </source>
</evidence>
<evidence type="ECO:0000256" key="1">
    <source>
        <dbReference type="SAM" id="MobiDB-lite"/>
    </source>
</evidence>
<sequence length="234" mass="26210">MKPNIPPAEPRSASSRFRWRPKPSKDQFRRHPDIFMTRRRRISQKKTTDHDEPTASSFSISNPGVFPTYTPFLVQVPRPLLSHKRASLSTQTSASAFFYIVFPLLERGWWLHGPRGRGCGAVRKRGQGKKGGTWEESVEAGAALRLMFRGLVTRPPSLRERFQMTHDGDETRQEQQQHGAHNVTALDARAHAGNALPLLFPSFLGSGGQDRTGQDGREGRTSVACRAPRLMLAS</sequence>
<feature type="region of interest" description="Disordered" evidence="1">
    <location>
        <begin position="1"/>
        <end position="57"/>
    </location>
</feature>
<evidence type="ECO:0000313" key="3">
    <source>
        <dbReference type="Proteomes" id="UP000813385"/>
    </source>
</evidence>
<feature type="compositionally biased region" description="Basic and acidic residues" evidence="1">
    <location>
        <begin position="23"/>
        <end position="33"/>
    </location>
</feature>